<dbReference type="RefSeq" id="WP_132218969.1">
    <property type="nucleotide sequence ID" value="NZ_OX156936.1"/>
</dbReference>
<sequence length="499" mass="54814">MKKHIIQLILVVSTFFIAVGCDDYLDVNTPSGVQDESDLEAKDIMAPIMRNTVTANYYAAITFGNYVQYFGSYGFGASGFTTNATTWNVIYTDILPNIKSLKAKTAVTGALHYEAVAKILEAINMSFAVECWGDVTYSQATEPTLYQYPMLDDGETVYNQTFDLLNEAIATLEAPDPSGIFLGSEDIIYGGGTEGYAKWLRAAYTYKARMQLKMMKNGGTTASDVLASINKGFTSNDDDFQLDYPDDKTNPYYSTNIVQRSTSNIFNAVNDQLISLMNGSQYPFNGTITEDPRLTAMFVKETAVGVASPSTDPWRGFLNGGTGLSSDGQPANVYYKDGGFHTSSTSPLILITYAEAMFIKAEAEFLANGGTTTSTGTTASGYSAYLAGIQANMTKLDVSGVAYLADTAVNVGQSNLQLNQIMKEKYIANIHNTETFSDFRRYNFSSNVFKGLALRIQQPEDEYLGQWFVRAVYPTSETNSNTNIPYDETSCVTNIWLFE</sequence>
<evidence type="ECO:0000313" key="1">
    <source>
        <dbReference type="EMBL" id="TCL63454.1"/>
    </source>
</evidence>
<dbReference type="InterPro" id="IPR041662">
    <property type="entry name" value="SusD-like_2"/>
</dbReference>
<gene>
    <name evidence="1" type="ORF">EV196_10978</name>
</gene>
<accession>A0A4R1RC90</accession>
<organism evidence="1 2">
    <name type="scientific">Mariniflexile fucanivorans</name>
    <dbReference type="NCBI Taxonomy" id="264023"/>
    <lineage>
        <taxon>Bacteria</taxon>
        <taxon>Pseudomonadati</taxon>
        <taxon>Bacteroidota</taxon>
        <taxon>Flavobacteriia</taxon>
        <taxon>Flavobacteriales</taxon>
        <taxon>Flavobacteriaceae</taxon>
        <taxon>Mariniflexile</taxon>
    </lineage>
</organism>
<dbReference type="OrthoDB" id="725917at2"/>
<dbReference type="Gene3D" id="1.25.40.390">
    <property type="match status" value="1"/>
</dbReference>
<dbReference type="InterPro" id="IPR011990">
    <property type="entry name" value="TPR-like_helical_dom_sf"/>
</dbReference>
<reference evidence="1 2" key="1">
    <citation type="submission" date="2019-03" db="EMBL/GenBank/DDBJ databases">
        <title>Genomic Encyclopedia of Type Strains, Phase IV (KMG-IV): sequencing the most valuable type-strain genomes for metagenomic binning, comparative biology and taxonomic classification.</title>
        <authorList>
            <person name="Goeker M."/>
        </authorList>
    </citation>
    <scope>NUCLEOTIDE SEQUENCE [LARGE SCALE GENOMIC DNA]</scope>
    <source>
        <strain evidence="1 2">DSM 18792</strain>
    </source>
</reference>
<name>A0A4R1RC90_9FLAO</name>
<dbReference type="PROSITE" id="PS51257">
    <property type="entry name" value="PROKAR_LIPOPROTEIN"/>
    <property type="match status" value="1"/>
</dbReference>
<comment type="caution">
    <text evidence="1">The sequence shown here is derived from an EMBL/GenBank/DDBJ whole genome shotgun (WGS) entry which is preliminary data.</text>
</comment>
<dbReference type="AlphaFoldDB" id="A0A4R1RC90"/>
<dbReference type="SUPFAM" id="SSF48452">
    <property type="entry name" value="TPR-like"/>
    <property type="match status" value="1"/>
</dbReference>
<dbReference type="Pfam" id="PF12771">
    <property type="entry name" value="SusD-like_2"/>
    <property type="match status" value="1"/>
</dbReference>
<keyword evidence="2" id="KW-1185">Reference proteome</keyword>
<protein>
    <submittedName>
        <fullName evidence="1">SusD-like starch-binding protein associating with outer membrane</fullName>
    </submittedName>
</protein>
<dbReference type="Proteomes" id="UP000295455">
    <property type="component" value="Unassembled WGS sequence"/>
</dbReference>
<evidence type="ECO:0000313" key="2">
    <source>
        <dbReference type="Proteomes" id="UP000295455"/>
    </source>
</evidence>
<dbReference type="EMBL" id="SLUP01000009">
    <property type="protein sequence ID" value="TCL63454.1"/>
    <property type="molecule type" value="Genomic_DNA"/>
</dbReference>
<proteinExistence type="predicted"/>